<comment type="caution">
    <text evidence="1">The sequence shown here is derived from an EMBL/GenBank/DDBJ whole genome shotgun (WGS) entry which is preliminary data.</text>
</comment>
<organism evidence="1 2">
    <name type="scientific">Streptomyces hazeniae</name>
    <dbReference type="NCBI Taxonomy" id="3075538"/>
    <lineage>
        <taxon>Bacteria</taxon>
        <taxon>Bacillati</taxon>
        <taxon>Actinomycetota</taxon>
        <taxon>Actinomycetes</taxon>
        <taxon>Kitasatosporales</taxon>
        <taxon>Streptomycetaceae</taxon>
        <taxon>Streptomyces</taxon>
    </lineage>
</organism>
<dbReference type="EMBL" id="JAVREQ010000001">
    <property type="protein sequence ID" value="MDT0377546.1"/>
    <property type="molecule type" value="Genomic_DNA"/>
</dbReference>
<keyword evidence="2" id="KW-1185">Reference proteome</keyword>
<evidence type="ECO:0000313" key="1">
    <source>
        <dbReference type="EMBL" id="MDT0377546.1"/>
    </source>
</evidence>
<evidence type="ECO:0000313" key="2">
    <source>
        <dbReference type="Proteomes" id="UP001183414"/>
    </source>
</evidence>
<proteinExistence type="predicted"/>
<sequence length="193" mass="21640">MSPRTLIRDAFTGHGTVTRLAGAALLVTTLASQHPHPAFERARDRDLFSFIPNWKFFAPNPATHDFHYLYRTLDENRETSEWVELELIKDRRMSQAFWFASRRREKAVFDICSAILKGIGKGEDPTPTAPFRVLAAFFTKLILDAPNASHVRGYQFAIVRASGHDEGEEPEVLYVSAYQPLDPAAAKPVPAAA</sequence>
<accession>A0ABU2NKN0</accession>
<protein>
    <submittedName>
        <fullName evidence="1">Uncharacterized protein</fullName>
    </submittedName>
</protein>
<dbReference type="RefSeq" id="WP_311671507.1">
    <property type="nucleotide sequence ID" value="NZ_JAVREQ010000001.1"/>
</dbReference>
<dbReference type="Proteomes" id="UP001183414">
    <property type="component" value="Unassembled WGS sequence"/>
</dbReference>
<gene>
    <name evidence="1" type="ORF">RM572_01995</name>
</gene>
<name>A0ABU2NKN0_9ACTN</name>
<reference evidence="2" key="1">
    <citation type="submission" date="2023-07" db="EMBL/GenBank/DDBJ databases">
        <title>30 novel species of actinomycetes from the DSMZ collection.</title>
        <authorList>
            <person name="Nouioui I."/>
        </authorList>
    </citation>
    <scope>NUCLEOTIDE SEQUENCE [LARGE SCALE GENOMIC DNA]</scope>
    <source>
        <strain evidence="2">DSM 42041</strain>
    </source>
</reference>